<evidence type="ECO:0000313" key="1">
    <source>
        <dbReference type="EMBL" id="KAJ8570250.1"/>
    </source>
</evidence>
<dbReference type="AlphaFoldDB" id="A0A9Q1MWQ7"/>
<organism evidence="1 2">
    <name type="scientific">Anisodus acutangulus</name>
    <dbReference type="NCBI Taxonomy" id="402998"/>
    <lineage>
        <taxon>Eukaryota</taxon>
        <taxon>Viridiplantae</taxon>
        <taxon>Streptophyta</taxon>
        <taxon>Embryophyta</taxon>
        <taxon>Tracheophyta</taxon>
        <taxon>Spermatophyta</taxon>
        <taxon>Magnoliopsida</taxon>
        <taxon>eudicotyledons</taxon>
        <taxon>Gunneridae</taxon>
        <taxon>Pentapetalae</taxon>
        <taxon>asterids</taxon>
        <taxon>lamiids</taxon>
        <taxon>Solanales</taxon>
        <taxon>Solanaceae</taxon>
        <taxon>Solanoideae</taxon>
        <taxon>Hyoscyameae</taxon>
        <taxon>Anisodus</taxon>
    </lineage>
</organism>
<protein>
    <submittedName>
        <fullName evidence="1">Uncharacterized protein</fullName>
    </submittedName>
</protein>
<dbReference type="Proteomes" id="UP001152561">
    <property type="component" value="Unassembled WGS sequence"/>
</dbReference>
<reference evidence="2" key="1">
    <citation type="journal article" date="2023" name="Proc. Natl. Acad. Sci. U.S.A.">
        <title>Genomic and structural basis for evolution of tropane alkaloid biosynthesis.</title>
        <authorList>
            <person name="Wanga Y.-J."/>
            <person name="Taina T."/>
            <person name="Yua J.-Y."/>
            <person name="Lia J."/>
            <person name="Xua B."/>
            <person name="Chenc J."/>
            <person name="D'Auriad J.C."/>
            <person name="Huanga J.-P."/>
            <person name="Huanga S.-X."/>
        </authorList>
    </citation>
    <scope>NUCLEOTIDE SEQUENCE [LARGE SCALE GENOMIC DNA]</scope>
    <source>
        <strain evidence="2">cv. KIB-2019</strain>
    </source>
</reference>
<dbReference type="EMBL" id="JAJAGQ010000002">
    <property type="protein sequence ID" value="KAJ8570250.1"/>
    <property type="molecule type" value="Genomic_DNA"/>
</dbReference>
<name>A0A9Q1MWQ7_9SOLA</name>
<gene>
    <name evidence="1" type="ORF">K7X08_033912</name>
</gene>
<evidence type="ECO:0000313" key="2">
    <source>
        <dbReference type="Proteomes" id="UP001152561"/>
    </source>
</evidence>
<comment type="caution">
    <text evidence="1">The sequence shown here is derived from an EMBL/GenBank/DDBJ whole genome shotgun (WGS) entry which is preliminary data.</text>
</comment>
<sequence length="127" mass="14852">MSLVSFSLSPPRLCHDSDVAEFVEIWRKAFHSGLDIGCVQKRYQIGEHKHSLVENSLEIVVLFRDWIRAERRRCGQPEINEEEDENYNEILSEGGGSDVEQFDQQIPIPTEEPHEIIKKLEHIFFKM</sequence>
<proteinExistence type="predicted"/>
<accession>A0A9Q1MWQ7</accession>
<dbReference type="OrthoDB" id="1306179at2759"/>
<keyword evidence="2" id="KW-1185">Reference proteome</keyword>